<reference evidence="2" key="1">
    <citation type="submission" date="2016-12" db="EMBL/GenBank/DDBJ databases">
        <authorList>
            <person name="Varghese N."/>
            <person name="Submissions S."/>
        </authorList>
    </citation>
    <scope>NUCLEOTIDE SEQUENCE [LARGE SCALE GENOMIC DNA]</scope>
    <source>
        <strain evidence="2">DSM 16779</strain>
    </source>
</reference>
<dbReference type="STRING" id="59733.SAMN05421769_1777"/>
<proteinExistence type="predicted"/>
<evidence type="ECO:0000313" key="2">
    <source>
        <dbReference type="Proteomes" id="UP000184782"/>
    </source>
</evidence>
<sequence>MKIILKLNWIFLILIFINCKEQDTKNEPPAKATFPKETSKIENKDELYVGKEFYSGDELNTYTFLKSGKIHENDSLTYSIYKRNNEENYLFSIEKLVSNEDQERYKIVDVFKFTDYNSANNKVEIKNQKDRYSVLLLDKNKVLKKWDFTLNNSAISKSWNGKYECNFLRIKEESADPRAYAMIYIDIKDNKATFRLDSYNEILDKDLIILNSNPNKIILQEKDNSDSKFSIIRKNDDFILTSDLLDKTTGEITTYKLKKKK</sequence>
<dbReference type="EMBL" id="FSRQ01000001">
    <property type="protein sequence ID" value="SIO01251.1"/>
    <property type="molecule type" value="Genomic_DNA"/>
</dbReference>
<dbReference type="OrthoDB" id="1329029at2"/>
<accession>A0A1N6G1D0</accession>
<dbReference type="Proteomes" id="UP000184782">
    <property type="component" value="Unassembled WGS sequence"/>
</dbReference>
<dbReference type="AlphaFoldDB" id="A0A1N6G1D0"/>
<gene>
    <name evidence="1" type="ORF">SAMN05421769_1777</name>
</gene>
<keyword evidence="2" id="KW-1185">Reference proteome</keyword>
<protein>
    <submittedName>
        <fullName evidence="1">Uncharacterized protein</fullName>
    </submittedName>
</protein>
<evidence type="ECO:0000313" key="1">
    <source>
        <dbReference type="EMBL" id="SIO01251.1"/>
    </source>
</evidence>
<name>A0A1N6G1D0_9FLAO</name>
<dbReference type="RefSeq" id="WP_074229893.1">
    <property type="nucleotide sequence ID" value="NZ_FSRQ01000001.1"/>
</dbReference>
<organism evidence="1 2">
    <name type="scientific">Chryseobacterium scophthalmum</name>
    <dbReference type="NCBI Taxonomy" id="59733"/>
    <lineage>
        <taxon>Bacteria</taxon>
        <taxon>Pseudomonadati</taxon>
        <taxon>Bacteroidota</taxon>
        <taxon>Flavobacteriia</taxon>
        <taxon>Flavobacteriales</taxon>
        <taxon>Weeksellaceae</taxon>
        <taxon>Chryseobacterium group</taxon>
        <taxon>Chryseobacterium</taxon>
    </lineage>
</organism>